<dbReference type="eggNOG" id="COG3562">
    <property type="taxonomic scope" value="Bacteria"/>
</dbReference>
<comment type="caution">
    <text evidence="1">The sequence shown here is derived from an EMBL/GenBank/DDBJ whole genome shotgun (WGS) entry which is preliminary data.</text>
</comment>
<dbReference type="Pfam" id="PF05159">
    <property type="entry name" value="Capsule_synth"/>
    <property type="match status" value="1"/>
</dbReference>
<dbReference type="STRING" id="1178482.AR456_16685"/>
<organism evidence="1 2">
    <name type="scientific">Halomonas huangheensis</name>
    <dbReference type="NCBI Taxonomy" id="1178482"/>
    <lineage>
        <taxon>Bacteria</taxon>
        <taxon>Pseudomonadati</taxon>
        <taxon>Pseudomonadota</taxon>
        <taxon>Gammaproteobacteria</taxon>
        <taxon>Oceanospirillales</taxon>
        <taxon>Halomonadaceae</taxon>
        <taxon>Halomonas</taxon>
    </lineage>
</organism>
<keyword evidence="2" id="KW-1185">Reference proteome</keyword>
<evidence type="ECO:0008006" key="3">
    <source>
        <dbReference type="Google" id="ProtNLM"/>
    </source>
</evidence>
<dbReference type="EMBL" id="AVBC01000019">
    <property type="protein sequence ID" value="ERL52358.1"/>
    <property type="molecule type" value="Genomic_DNA"/>
</dbReference>
<dbReference type="GO" id="GO:0000271">
    <property type="term" value="P:polysaccharide biosynthetic process"/>
    <property type="evidence" value="ECO:0007669"/>
    <property type="project" value="InterPro"/>
</dbReference>
<sequence>MMLSHRTFLALQGPCSPFSAALCRALQNQGHRVLTLSFNAGDLLYRAGQHQRLFRQSADELNEFLGDLYERENITDQLLFGDQRPVHRPAAALAPAFGVRTHVFEEGYLRPYWITLEPEGVNAQSRLPRRRDWYHEAYARLGPAPTPRQFRSAFWKRATHDVVYHVAGLANPLLAPQYRNHAPITAPREYSGYIRRFTLLKWHKPRDARLIETLLAAGGRYFVLPLQLNGDAQILRHSSFRDMSDVIKRAMTSFAQHAPADTQLVIKNHPLDMGLVPYRRQIRQLASHLDIENRVVYLESGDLNLLLSRAEGMVTVNSTSGIVALEQGLPTLALGDAIYAFDGLARGAGLDDFWHDPQPPCPKLVTAFRHTLAHTVQVNGGFYCQPAIRMAVDNCLPRLNADVTPLEDLLAWLPHAA</sequence>
<gene>
    <name evidence="1" type="ORF">BJB45_10350</name>
</gene>
<dbReference type="PATRIC" id="fig|1178482.3.peg.1232"/>
<dbReference type="Proteomes" id="UP000019113">
    <property type="component" value="Unassembled WGS sequence"/>
</dbReference>
<reference evidence="1 2" key="1">
    <citation type="submission" date="2013-08" db="EMBL/GenBank/DDBJ databases">
        <title>draft genome of Halomonas huanghegensis, strain BJGMM-B45T.</title>
        <authorList>
            <person name="Miao C."/>
            <person name="Wan Y."/>
            <person name="Jin W."/>
        </authorList>
    </citation>
    <scope>NUCLEOTIDE SEQUENCE [LARGE SCALE GENOMIC DNA]</scope>
    <source>
        <strain evidence="1 2">BJGMM-B45</strain>
    </source>
</reference>
<dbReference type="RefSeq" id="WP_021818190.1">
    <property type="nucleotide sequence ID" value="NZ_AVBC01000019.1"/>
</dbReference>
<dbReference type="CDD" id="cd16441">
    <property type="entry name" value="beta_Kdo_transferase_KpsS"/>
    <property type="match status" value="1"/>
</dbReference>
<evidence type="ECO:0000313" key="1">
    <source>
        <dbReference type="EMBL" id="ERL52358.1"/>
    </source>
</evidence>
<name>W1NA48_9GAMM</name>
<dbReference type="AlphaFoldDB" id="W1NA48"/>
<evidence type="ECO:0000313" key="2">
    <source>
        <dbReference type="Proteomes" id="UP000019113"/>
    </source>
</evidence>
<proteinExistence type="predicted"/>
<protein>
    <recommendedName>
        <fullName evidence="3">Capsular polysaccharide biosynthesis protein</fullName>
    </recommendedName>
</protein>
<dbReference type="InterPro" id="IPR007833">
    <property type="entry name" value="Capsule_polysaccharide_synth"/>
</dbReference>
<dbReference type="GO" id="GO:0015774">
    <property type="term" value="P:polysaccharide transport"/>
    <property type="evidence" value="ECO:0007669"/>
    <property type="project" value="InterPro"/>
</dbReference>
<accession>W1NA48</accession>